<feature type="domain" description="Homeobox" evidence="11">
    <location>
        <begin position="683"/>
        <end position="746"/>
    </location>
</feature>
<evidence type="ECO:0000256" key="3">
    <source>
        <dbReference type="ARBA" id="ARBA00023125"/>
    </source>
</evidence>
<dbReference type="PROSITE" id="PS00027">
    <property type="entry name" value="HOMEOBOX_1"/>
    <property type="match status" value="1"/>
</dbReference>
<feature type="domain" description="PDZ" evidence="12">
    <location>
        <begin position="137"/>
        <end position="218"/>
    </location>
</feature>
<dbReference type="CDD" id="cd06799">
    <property type="entry name" value="PDZ_MPP3-MPP4-MPP7-like"/>
    <property type="match status" value="1"/>
</dbReference>
<dbReference type="Pfam" id="PF00595">
    <property type="entry name" value="PDZ"/>
    <property type="match status" value="1"/>
</dbReference>
<dbReference type="InterPro" id="IPR017970">
    <property type="entry name" value="Homeobox_CS"/>
</dbReference>
<dbReference type="InterPro" id="IPR008145">
    <property type="entry name" value="GK/Ca_channel_bsu"/>
</dbReference>
<dbReference type="InterPro" id="IPR009057">
    <property type="entry name" value="Homeodomain-like_sf"/>
</dbReference>
<dbReference type="InterPro" id="IPR008422">
    <property type="entry name" value="KN_HD"/>
</dbReference>
<dbReference type="SMART" id="SM00326">
    <property type="entry name" value="SH3"/>
    <property type="match status" value="1"/>
</dbReference>
<keyword evidence="5 6" id="KW-0539">Nucleus</keyword>
<dbReference type="InterPro" id="IPR020590">
    <property type="entry name" value="Guanylate_kinase_CS"/>
</dbReference>
<dbReference type="InterPro" id="IPR008144">
    <property type="entry name" value="Guanylate_kin-like_dom"/>
</dbReference>
<comment type="similarity">
    <text evidence="1">Belongs to the MAGUK family.</text>
</comment>
<evidence type="ECO:0000313" key="14">
    <source>
        <dbReference type="EMBL" id="CAK6952110.1"/>
    </source>
</evidence>
<keyword evidence="2 7" id="KW-0728">SH3 domain</keyword>
<dbReference type="CDD" id="cd00086">
    <property type="entry name" value="homeodomain"/>
    <property type="match status" value="1"/>
</dbReference>
<evidence type="ECO:0000256" key="8">
    <source>
        <dbReference type="SAM" id="MobiDB-lite"/>
    </source>
</evidence>
<evidence type="ECO:0000259" key="9">
    <source>
        <dbReference type="PROSITE" id="PS50002"/>
    </source>
</evidence>
<dbReference type="AlphaFoldDB" id="A0AAV1MYC7"/>
<reference evidence="14 15" key="1">
    <citation type="submission" date="2024-01" db="EMBL/GenBank/DDBJ databases">
        <authorList>
            <person name="Alioto T."/>
            <person name="Alioto T."/>
            <person name="Gomez Garrido J."/>
        </authorList>
    </citation>
    <scope>NUCLEOTIDE SEQUENCE [LARGE SCALE GENOMIC DNA]</scope>
</reference>
<gene>
    <name evidence="14" type="ORF">FSCOSCO3_A025019</name>
</gene>
<dbReference type="Gene3D" id="2.30.30.40">
    <property type="entry name" value="SH3 Domains"/>
    <property type="match status" value="1"/>
</dbReference>
<dbReference type="FunFam" id="3.30.63.10:FF:000002">
    <property type="entry name" value="Guanylate kinase 1"/>
    <property type="match status" value="1"/>
</dbReference>
<dbReference type="Pfam" id="PF05920">
    <property type="entry name" value="Homeobox_KN"/>
    <property type="match status" value="1"/>
</dbReference>
<dbReference type="InterPro" id="IPR027417">
    <property type="entry name" value="P-loop_NTPase"/>
</dbReference>
<evidence type="ECO:0000256" key="4">
    <source>
        <dbReference type="ARBA" id="ARBA00023155"/>
    </source>
</evidence>
<evidence type="ECO:0000259" key="12">
    <source>
        <dbReference type="PROSITE" id="PS50106"/>
    </source>
</evidence>
<dbReference type="InterPro" id="IPR036028">
    <property type="entry name" value="SH3-like_dom_sf"/>
</dbReference>
<dbReference type="GO" id="GO:0003677">
    <property type="term" value="F:DNA binding"/>
    <property type="evidence" value="ECO:0007669"/>
    <property type="project" value="UniProtKB-UniRule"/>
</dbReference>
<dbReference type="PROSITE" id="PS50106">
    <property type="entry name" value="PDZ"/>
    <property type="match status" value="1"/>
</dbReference>
<feature type="domain" description="SH3" evidence="9">
    <location>
        <begin position="227"/>
        <end position="297"/>
    </location>
</feature>
<feature type="region of interest" description="Disordered" evidence="8">
    <location>
        <begin position="849"/>
        <end position="876"/>
    </location>
</feature>
<dbReference type="PANTHER" id="PTHR23122">
    <property type="entry name" value="MEMBRANE-ASSOCIATED GUANYLATE KINASE MAGUK"/>
    <property type="match status" value="1"/>
</dbReference>
<dbReference type="SMART" id="SM00389">
    <property type="entry name" value="HOX"/>
    <property type="match status" value="1"/>
</dbReference>
<evidence type="ECO:0000256" key="5">
    <source>
        <dbReference type="ARBA" id="ARBA00023242"/>
    </source>
</evidence>
<dbReference type="SUPFAM" id="SSF52540">
    <property type="entry name" value="P-loop containing nucleoside triphosphate hydrolases"/>
    <property type="match status" value="1"/>
</dbReference>
<dbReference type="Gene3D" id="2.30.42.10">
    <property type="match status" value="1"/>
</dbReference>
<comment type="caution">
    <text evidence="14">The sequence shown here is derived from an EMBL/GenBank/DDBJ whole genome shotgun (WGS) entry which is preliminary data.</text>
</comment>
<dbReference type="InterPro" id="IPR036034">
    <property type="entry name" value="PDZ_sf"/>
</dbReference>
<dbReference type="PROSITE" id="PS50002">
    <property type="entry name" value="SH3"/>
    <property type="match status" value="1"/>
</dbReference>
<dbReference type="SMART" id="SM00569">
    <property type="entry name" value="L27"/>
    <property type="match status" value="2"/>
</dbReference>
<evidence type="ECO:0000256" key="6">
    <source>
        <dbReference type="PROSITE-ProRule" id="PRU00108"/>
    </source>
</evidence>
<feature type="compositionally biased region" description="Polar residues" evidence="8">
    <location>
        <begin position="789"/>
        <end position="799"/>
    </location>
</feature>
<dbReference type="PROSITE" id="PS50052">
    <property type="entry name" value="GUANYLATE_KINASE_2"/>
    <property type="match status" value="1"/>
</dbReference>
<dbReference type="Pfam" id="PF00625">
    <property type="entry name" value="Guanylate_kin"/>
    <property type="match status" value="1"/>
</dbReference>
<feature type="domain" description="L27" evidence="13">
    <location>
        <begin position="61"/>
        <end position="118"/>
    </location>
</feature>
<name>A0AAV1MYC7_SCOSC</name>
<dbReference type="InterPro" id="IPR036892">
    <property type="entry name" value="L27_dom_sf"/>
</dbReference>
<feature type="domain" description="Guanylate kinase-like" evidence="10">
    <location>
        <begin position="382"/>
        <end position="573"/>
    </location>
</feature>
<dbReference type="SMART" id="SM00228">
    <property type="entry name" value="PDZ"/>
    <property type="match status" value="1"/>
</dbReference>
<dbReference type="GO" id="GO:0000981">
    <property type="term" value="F:DNA-binding transcription factor activity, RNA polymerase II-specific"/>
    <property type="evidence" value="ECO:0007669"/>
    <property type="project" value="InterPro"/>
</dbReference>
<dbReference type="InterPro" id="IPR001452">
    <property type="entry name" value="SH3_domain"/>
</dbReference>
<dbReference type="PROSITE" id="PS50071">
    <property type="entry name" value="HOMEOBOX_2"/>
    <property type="match status" value="1"/>
</dbReference>
<dbReference type="Pfam" id="PF07653">
    <property type="entry name" value="SH3_2"/>
    <property type="match status" value="1"/>
</dbReference>
<evidence type="ECO:0000259" key="11">
    <source>
        <dbReference type="PROSITE" id="PS50071"/>
    </source>
</evidence>
<feature type="DNA-binding region" description="Homeobox" evidence="6">
    <location>
        <begin position="685"/>
        <end position="747"/>
    </location>
</feature>
<dbReference type="EMBL" id="CAWUFR010000009">
    <property type="protein sequence ID" value="CAK6952110.1"/>
    <property type="molecule type" value="Genomic_DNA"/>
</dbReference>
<dbReference type="InterPro" id="IPR001356">
    <property type="entry name" value="HD"/>
</dbReference>
<evidence type="ECO:0000256" key="7">
    <source>
        <dbReference type="PROSITE-ProRule" id="PRU00192"/>
    </source>
</evidence>
<dbReference type="Proteomes" id="UP001314229">
    <property type="component" value="Unassembled WGS sequence"/>
</dbReference>
<dbReference type="PROSITE" id="PS00856">
    <property type="entry name" value="GUANYLATE_KINASE_1"/>
    <property type="match status" value="1"/>
</dbReference>
<keyword evidence="15" id="KW-1185">Reference proteome</keyword>
<dbReference type="SMART" id="SM00072">
    <property type="entry name" value="GuKc"/>
    <property type="match status" value="1"/>
</dbReference>
<feature type="compositionally biased region" description="Polar residues" evidence="8">
    <location>
        <begin position="814"/>
        <end position="828"/>
    </location>
</feature>
<evidence type="ECO:0000256" key="2">
    <source>
        <dbReference type="ARBA" id="ARBA00022443"/>
    </source>
</evidence>
<dbReference type="PROSITE" id="PS51022">
    <property type="entry name" value="L27"/>
    <property type="match status" value="1"/>
</dbReference>
<dbReference type="SUPFAM" id="SSF46689">
    <property type="entry name" value="Homeodomain-like"/>
    <property type="match status" value="1"/>
</dbReference>
<dbReference type="InterPro" id="IPR014775">
    <property type="entry name" value="L27_C"/>
</dbReference>
<evidence type="ECO:0000256" key="1">
    <source>
        <dbReference type="ARBA" id="ARBA00007014"/>
    </source>
</evidence>
<dbReference type="Pfam" id="PF02828">
    <property type="entry name" value="L27"/>
    <property type="match status" value="1"/>
</dbReference>
<dbReference type="Gene3D" id="1.10.10.60">
    <property type="entry name" value="Homeodomain-like"/>
    <property type="match status" value="1"/>
</dbReference>
<dbReference type="Gene3D" id="1.10.287.650">
    <property type="entry name" value="L27 domain"/>
    <property type="match status" value="1"/>
</dbReference>
<keyword evidence="4 6" id="KW-0371">Homeobox</keyword>
<evidence type="ECO:0000313" key="15">
    <source>
        <dbReference type="Proteomes" id="UP001314229"/>
    </source>
</evidence>
<dbReference type="SUPFAM" id="SSF50044">
    <property type="entry name" value="SH3-domain"/>
    <property type="match status" value="1"/>
</dbReference>
<dbReference type="SUPFAM" id="SSF101288">
    <property type="entry name" value="L27 domain"/>
    <property type="match status" value="1"/>
</dbReference>
<organism evidence="14 15">
    <name type="scientific">Scomber scombrus</name>
    <name type="common">Atlantic mackerel</name>
    <name type="synonym">Scomber vernalis</name>
    <dbReference type="NCBI Taxonomy" id="13677"/>
    <lineage>
        <taxon>Eukaryota</taxon>
        <taxon>Metazoa</taxon>
        <taxon>Chordata</taxon>
        <taxon>Craniata</taxon>
        <taxon>Vertebrata</taxon>
        <taxon>Euteleostomi</taxon>
        <taxon>Actinopterygii</taxon>
        <taxon>Neopterygii</taxon>
        <taxon>Teleostei</taxon>
        <taxon>Neoteleostei</taxon>
        <taxon>Acanthomorphata</taxon>
        <taxon>Pelagiaria</taxon>
        <taxon>Scombriformes</taxon>
        <taxon>Scombridae</taxon>
        <taxon>Scomber</taxon>
    </lineage>
</organism>
<evidence type="ECO:0000259" key="10">
    <source>
        <dbReference type="PROSITE" id="PS50052"/>
    </source>
</evidence>
<dbReference type="CDD" id="cd11862">
    <property type="entry name" value="SH3_MPP"/>
    <property type="match status" value="1"/>
</dbReference>
<dbReference type="InterPro" id="IPR001478">
    <property type="entry name" value="PDZ"/>
</dbReference>
<accession>A0AAV1MYC7</accession>
<comment type="subcellular location">
    <subcellularLocation>
        <location evidence="6">Nucleus</location>
    </subcellularLocation>
</comment>
<proteinExistence type="inferred from homology"/>
<dbReference type="Gene3D" id="3.40.50.300">
    <property type="entry name" value="P-loop containing nucleotide triphosphate hydrolases"/>
    <property type="match status" value="1"/>
</dbReference>
<keyword evidence="3 6" id="KW-0238">DNA-binding</keyword>
<protein>
    <submittedName>
        <fullName evidence="14">Uncharacterized protein LOC114844232 isoform X1</fullName>
    </submittedName>
</protein>
<feature type="region of interest" description="Disordered" evidence="8">
    <location>
        <begin position="775"/>
        <end position="828"/>
    </location>
</feature>
<evidence type="ECO:0000259" key="13">
    <source>
        <dbReference type="PROSITE" id="PS51022"/>
    </source>
</evidence>
<dbReference type="CDD" id="cd00071">
    <property type="entry name" value="GMPK"/>
    <property type="match status" value="1"/>
</dbReference>
<dbReference type="InterPro" id="IPR004172">
    <property type="entry name" value="L27_dom"/>
</dbReference>
<dbReference type="SUPFAM" id="SSF50156">
    <property type="entry name" value="PDZ domain-like"/>
    <property type="match status" value="1"/>
</dbReference>
<sequence>MLSRTEHRGVCRLLSSVMSGTESHTDREEDYRFLHSMLMEKKLHLLFKIHERLKRFEKRSPYPVQEHAASLASDLAEDLIYHGWRDEVKELVTLFSKPHFKSLLFVHDAVAQRDFEPTLPPIPDDILEEEEEDSVKIVSLVKTKEPLGATIKRDKSTGAIVVARIIRGGAADKSGLIHEGDELKEVNGVSLENRKPKEILPLLAHCQGEITFKIIPAASKEEIPSNKKKLFVRTLFDYDPSEDPTVPCKDAAVAFKRGDVLQIVSKEDDTWWQARHLGYGKTRAGLIPSQQLHERRVALQRPKALFKPRRVKPPTVTEDVDYGAITGIHIAGLRRSFRLGRKSSMAREVARSRRWSSGVHGSFCSPTYIKVIPYCKDPKDRHRLVILVGPSGVGVNELKRRLLISDPDHYGVTVPHTTREKRRQEKEGVDYHFVSILMFEEAILNHRFTEYGIFRGHYYGTSLDSIHKVMAEDKVCLLDVHPSKIKHVYTSEFKPYVVFVKPPRIEELRLTRRRAKFISEEDTNPVRIFSDEDFEEMLDSAETMESHYGHLFDKVIVNGDIAMAFRELKGDLKRIEEADVQWIPADWDGNLLHPLTSGSLLMHLLIVEKSARLRMNKVAVMTSDTLLHLEDSRRAEERSRLNCVDIAQTGLTDGKNTDLLRCQETTESSSSIKYRRYGSRLGGVKVRHKRQVLQDMARPLKHWLYKHRDNPYPTKTEKVLLALGSHMTLVQVSNWFANARRRLKNTVRQPDLSWALRIKLYNKYIQGNAERLSVCSDDTDSDDECPLQTPISQSDFGRSSSHKGVLEKQGMADSANSDDSVSPPSKYKSSLLNRYLNDTLRHMMATKADGVTAARKRRSHSESFSSNECDRDVVSPASSYETETNFVYHMDTVEYTSTKYDSGQQKDRGQQRREDQGWREIHAAVALTDLAQGQSCTADQSSVTVSSAATGLCCTREPFSVTRTNIIDRMCITGPNSALRQSCTAGPTLTSRIIQKSSHISEVQTVKVVLANSV</sequence>
<dbReference type="GO" id="GO:0005634">
    <property type="term" value="C:nucleus"/>
    <property type="evidence" value="ECO:0007669"/>
    <property type="project" value="UniProtKB-SubCell"/>
</dbReference>
<dbReference type="InterPro" id="IPR050716">
    <property type="entry name" value="MAGUK"/>
</dbReference>